<dbReference type="GO" id="GO:0000155">
    <property type="term" value="F:phosphorelay sensor kinase activity"/>
    <property type="evidence" value="ECO:0007669"/>
    <property type="project" value="InterPro"/>
</dbReference>
<dbReference type="Gene3D" id="3.30.450.40">
    <property type="match status" value="1"/>
</dbReference>
<dbReference type="InterPro" id="IPR036097">
    <property type="entry name" value="HisK_dim/P_sf"/>
</dbReference>
<dbReference type="Gene3D" id="1.10.287.130">
    <property type="match status" value="1"/>
</dbReference>
<gene>
    <name evidence="10" type="ORF">GS429_02715</name>
</gene>
<dbReference type="InterPro" id="IPR029016">
    <property type="entry name" value="GAF-like_dom_sf"/>
</dbReference>
<evidence type="ECO:0000313" key="11">
    <source>
        <dbReference type="Proteomes" id="UP000434101"/>
    </source>
</evidence>
<evidence type="ECO:0000256" key="1">
    <source>
        <dbReference type="ARBA" id="ARBA00000085"/>
    </source>
</evidence>
<evidence type="ECO:0000259" key="8">
    <source>
        <dbReference type="PROSITE" id="PS50109"/>
    </source>
</evidence>
<dbReference type="CDD" id="cd00082">
    <property type="entry name" value="HisKA"/>
    <property type="match status" value="1"/>
</dbReference>
<dbReference type="SUPFAM" id="SSF47384">
    <property type="entry name" value="Homodimeric domain of signal transducing histidine kinase"/>
    <property type="match status" value="1"/>
</dbReference>
<comment type="caution">
    <text evidence="10">The sequence shown here is derived from an EMBL/GenBank/DDBJ whole genome shotgun (WGS) entry which is preliminary data.</text>
</comment>
<dbReference type="PANTHER" id="PTHR43711">
    <property type="entry name" value="TWO-COMPONENT HISTIDINE KINASE"/>
    <property type="match status" value="1"/>
</dbReference>
<dbReference type="PRINTS" id="PR00344">
    <property type="entry name" value="BCTRLSENSOR"/>
</dbReference>
<dbReference type="Gene3D" id="3.30.450.20">
    <property type="entry name" value="PAS domain"/>
    <property type="match status" value="1"/>
</dbReference>
<dbReference type="InterPro" id="IPR001610">
    <property type="entry name" value="PAC"/>
</dbReference>
<dbReference type="InterPro" id="IPR003018">
    <property type="entry name" value="GAF"/>
</dbReference>
<protein>
    <recommendedName>
        <fullName evidence="2">histidine kinase</fullName>
        <ecNumber evidence="2">2.7.13.3</ecNumber>
    </recommendedName>
</protein>
<dbReference type="Pfam" id="PF08447">
    <property type="entry name" value="PAS_3"/>
    <property type="match status" value="1"/>
</dbReference>
<dbReference type="SMART" id="SM00065">
    <property type="entry name" value="GAF"/>
    <property type="match status" value="1"/>
</dbReference>
<dbReference type="InterPro" id="IPR035965">
    <property type="entry name" value="PAS-like_dom_sf"/>
</dbReference>
<evidence type="ECO:0000256" key="4">
    <source>
        <dbReference type="ARBA" id="ARBA00022679"/>
    </source>
</evidence>
<dbReference type="Pfam" id="PF13185">
    <property type="entry name" value="GAF_2"/>
    <property type="match status" value="1"/>
</dbReference>
<comment type="catalytic activity">
    <reaction evidence="1">
        <text>ATP + protein L-histidine = ADP + protein N-phospho-L-histidine.</text>
        <dbReference type="EC" id="2.7.13.3"/>
    </reaction>
</comment>
<dbReference type="SMART" id="SM00448">
    <property type="entry name" value="REC"/>
    <property type="match status" value="1"/>
</dbReference>
<dbReference type="PANTHER" id="PTHR43711:SF1">
    <property type="entry name" value="HISTIDINE KINASE 1"/>
    <property type="match status" value="1"/>
</dbReference>
<dbReference type="SUPFAM" id="SSF55785">
    <property type="entry name" value="PYP-like sensor domain (PAS domain)"/>
    <property type="match status" value="1"/>
</dbReference>
<dbReference type="InterPro" id="IPR050736">
    <property type="entry name" value="Sensor_HK_Regulatory"/>
</dbReference>
<dbReference type="CDD" id="cd00156">
    <property type="entry name" value="REC"/>
    <property type="match status" value="1"/>
</dbReference>
<evidence type="ECO:0000256" key="5">
    <source>
        <dbReference type="ARBA" id="ARBA00022777"/>
    </source>
</evidence>
<keyword evidence="3 7" id="KW-0597">Phosphoprotein</keyword>
<dbReference type="InterPro" id="IPR011006">
    <property type="entry name" value="CheY-like_superfamily"/>
</dbReference>
<dbReference type="EC" id="2.7.13.3" evidence="2"/>
<feature type="modified residue" description="4-aspartylphosphate" evidence="7">
    <location>
        <position position="61"/>
    </location>
</feature>
<name>A0A6B0VIR5_9EURY</name>
<dbReference type="InterPro" id="IPR004358">
    <property type="entry name" value="Sig_transdc_His_kin-like_C"/>
</dbReference>
<dbReference type="InterPro" id="IPR003594">
    <property type="entry name" value="HATPase_dom"/>
</dbReference>
<dbReference type="Pfam" id="PF02518">
    <property type="entry name" value="HATPase_c"/>
    <property type="match status" value="1"/>
</dbReference>
<dbReference type="InterPro" id="IPR036890">
    <property type="entry name" value="HATPase_C_sf"/>
</dbReference>
<dbReference type="SUPFAM" id="SSF52172">
    <property type="entry name" value="CheY-like"/>
    <property type="match status" value="1"/>
</dbReference>
<organism evidence="10 11">
    <name type="scientific">Natronorubrum halalkaliphilum</name>
    <dbReference type="NCBI Taxonomy" id="2691917"/>
    <lineage>
        <taxon>Archaea</taxon>
        <taxon>Methanobacteriati</taxon>
        <taxon>Methanobacteriota</taxon>
        <taxon>Stenosarchaea group</taxon>
        <taxon>Halobacteria</taxon>
        <taxon>Halobacteriales</taxon>
        <taxon>Natrialbaceae</taxon>
        <taxon>Natronorubrum</taxon>
    </lineage>
</organism>
<dbReference type="Gene3D" id="3.30.565.10">
    <property type="entry name" value="Histidine kinase-like ATPase, C-terminal domain"/>
    <property type="match status" value="1"/>
</dbReference>
<dbReference type="Proteomes" id="UP000434101">
    <property type="component" value="Unassembled WGS sequence"/>
</dbReference>
<evidence type="ECO:0000313" key="10">
    <source>
        <dbReference type="EMBL" id="MXV60987.1"/>
    </source>
</evidence>
<dbReference type="EMBL" id="WUYX01000013">
    <property type="protein sequence ID" value="MXV60987.1"/>
    <property type="molecule type" value="Genomic_DNA"/>
</dbReference>
<feature type="domain" description="Response regulatory" evidence="9">
    <location>
        <begin position="10"/>
        <end position="126"/>
    </location>
</feature>
<keyword evidence="6" id="KW-0902">Two-component regulatory system</keyword>
<evidence type="ECO:0000259" key="9">
    <source>
        <dbReference type="PROSITE" id="PS50110"/>
    </source>
</evidence>
<dbReference type="InterPro" id="IPR003661">
    <property type="entry name" value="HisK_dim/P_dom"/>
</dbReference>
<keyword evidence="11" id="KW-1185">Reference proteome</keyword>
<dbReference type="Pfam" id="PF00512">
    <property type="entry name" value="HisKA"/>
    <property type="match status" value="1"/>
</dbReference>
<dbReference type="Gene3D" id="3.40.50.2300">
    <property type="match status" value="1"/>
</dbReference>
<dbReference type="CDD" id="cd00075">
    <property type="entry name" value="HATPase"/>
    <property type="match status" value="1"/>
</dbReference>
<dbReference type="InterPro" id="IPR005467">
    <property type="entry name" value="His_kinase_dom"/>
</dbReference>
<dbReference type="RefSeq" id="WP_160062471.1">
    <property type="nucleotide sequence ID" value="NZ_WUYX01000013.1"/>
</dbReference>
<dbReference type="InterPro" id="IPR001789">
    <property type="entry name" value="Sig_transdc_resp-reg_receiver"/>
</dbReference>
<dbReference type="SUPFAM" id="SSF55781">
    <property type="entry name" value="GAF domain-like"/>
    <property type="match status" value="1"/>
</dbReference>
<evidence type="ECO:0000256" key="3">
    <source>
        <dbReference type="ARBA" id="ARBA00022553"/>
    </source>
</evidence>
<proteinExistence type="predicted"/>
<keyword evidence="4" id="KW-0808">Transferase</keyword>
<dbReference type="PROSITE" id="PS50110">
    <property type="entry name" value="RESPONSE_REGULATORY"/>
    <property type="match status" value="1"/>
</dbReference>
<dbReference type="AlphaFoldDB" id="A0A6B0VIR5"/>
<evidence type="ECO:0000256" key="2">
    <source>
        <dbReference type="ARBA" id="ARBA00012438"/>
    </source>
</evidence>
<accession>A0A6B0VIR5</accession>
<dbReference type="SMART" id="SM00387">
    <property type="entry name" value="HATPase_c"/>
    <property type="match status" value="1"/>
</dbReference>
<dbReference type="Pfam" id="PF00072">
    <property type="entry name" value="Response_reg"/>
    <property type="match status" value="1"/>
</dbReference>
<dbReference type="SMART" id="SM00086">
    <property type="entry name" value="PAC"/>
    <property type="match status" value="1"/>
</dbReference>
<reference evidence="10 11" key="1">
    <citation type="submission" date="2020-01" db="EMBL/GenBank/DDBJ databases">
        <title>Natronorubrum sp. JWXQ-INN 674 isolated from Inner Mongolia Autonomous Region of China.</title>
        <authorList>
            <person name="Xue Q."/>
        </authorList>
    </citation>
    <scope>NUCLEOTIDE SEQUENCE [LARGE SCALE GENOMIC DNA]</scope>
    <source>
        <strain evidence="10 11">JWXQ-INN-674</strain>
    </source>
</reference>
<keyword evidence="5" id="KW-0418">Kinase</keyword>
<evidence type="ECO:0000256" key="7">
    <source>
        <dbReference type="PROSITE-ProRule" id="PRU00169"/>
    </source>
</evidence>
<dbReference type="InterPro" id="IPR013655">
    <property type="entry name" value="PAS_fold_3"/>
</dbReference>
<dbReference type="SUPFAM" id="SSF55874">
    <property type="entry name" value="ATPase domain of HSP90 chaperone/DNA topoisomerase II/histidine kinase"/>
    <property type="match status" value="1"/>
</dbReference>
<dbReference type="PROSITE" id="PS50109">
    <property type="entry name" value="HIS_KIN"/>
    <property type="match status" value="1"/>
</dbReference>
<feature type="domain" description="Histidine kinase" evidence="8">
    <location>
        <begin position="430"/>
        <end position="622"/>
    </location>
</feature>
<sequence length="623" mass="68807">MNDSTDECISLLLVDDDSAFLDLATTFLARVDDRFSIRSTTDPCEAVAIVRDAEIDCLISDYDMPGTNGLELLDIVREARPNLPFILVTGTGEEALASEAIRAGATDYLQKDHGSDYYTVLANRIETAVEKRRAERCARECELATSAASDAFFRLGVSSETLTLRSGFEQFGYTVDTTDLDWWFERVHPDERAGLREAYAAVKAREEWAFDDLEDDRGRFSGTVRWRCADDSFVTCQLRGIAVYGNPEPRIVGTMTDITERKEHERALTALNDVAVDLGTYDTVEGICERSIEASQAILQFDLSVIDIEEEGYLSKAAISEDLPEMYTIAMPVEEGIAGKTYRTGESLLIDDIDTHPEANPKGPYRSALSIPIGSHGVFQAVSEDPNAFDDTDLDLAELLVSHTASALDRLEREQQLRHQNERLEEFTRIISHDLRNPLNVVDGYLELAREEYDSSELDEAAATLSRMEAILEDTLTLARSGRVVAEMQSVALDDIAGDCWQNVATASATLEVSTTTEIRADPGRLRHVFENLFQNAIDHGGSDVTVRVGDFDGGFYVEDDGAGIPEDRREDVFESGYTDADGSGFGLAIVRRILEAHGWDVHVTDGTDGGARFEVFVSDGSN</sequence>
<dbReference type="OrthoDB" id="8127at2157"/>
<dbReference type="SMART" id="SM00388">
    <property type="entry name" value="HisKA"/>
    <property type="match status" value="1"/>
</dbReference>
<evidence type="ECO:0000256" key="6">
    <source>
        <dbReference type="ARBA" id="ARBA00023012"/>
    </source>
</evidence>